<evidence type="ECO:0000256" key="6">
    <source>
        <dbReference type="ARBA" id="ARBA00026055"/>
    </source>
</evidence>
<proteinExistence type="inferred from homology"/>
<evidence type="ECO:0000256" key="5">
    <source>
        <dbReference type="ARBA" id="ARBA00023186"/>
    </source>
</evidence>
<reference evidence="8" key="1">
    <citation type="journal article" date="2020" name="Stud. Mycol.">
        <title>101 Dothideomycetes genomes: a test case for predicting lifestyles and emergence of pathogens.</title>
        <authorList>
            <person name="Haridas S."/>
            <person name="Albert R."/>
            <person name="Binder M."/>
            <person name="Bloem J."/>
            <person name="Labutti K."/>
            <person name="Salamov A."/>
            <person name="Andreopoulos B."/>
            <person name="Baker S."/>
            <person name="Barry K."/>
            <person name="Bills G."/>
            <person name="Bluhm B."/>
            <person name="Cannon C."/>
            <person name="Castanera R."/>
            <person name="Culley D."/>
            <person name="Daum C."/>
            <person name="Ezra D."/>
            <person name="Gonzalez J."/>
            <person name="Henrissat B."/>
            <person name="Kuo A."/>
            <person name="Liang C."/>
            <person name="Lipzen A."/>
            <person name="Lutzoni F."/>
            <person name="Magnuson J."/>
            <person name="Mondo S."/>
            <person name="Nolan M."/>
            <person name="Ohm R."/>
            <person name="Pangilinan J."/>
            <person name="Park H.-J."/>
            <person name="Ramirez L."/>
            <person name="Alfaro M."/>
            <person name="Sun H."/>
            <person name="Tritt A."/>
            <person name="Yoshinaga Y."/>
            <person name="Zwiers L.-H."/>
            <person name="Turgeon B."/>
            <person name="Goodwin S."/>
            <person name="Spatafora J."/>
            <person name="Crous P."/>
            <person name="Grigoriev I."/>
        </authorList>
    </citation>
    <scope>NUCLEOTIDE SEQUENCE</scope>
    <source>
        <strain evidence="8">CBS 675.92</strain>
    </source>
</reference>
<dbReference type="AlphaFoldDB" id="A0A6A5TWG9"/>
<dbReference type="InterPro" id="IPR017901">
    <property type="entry name" value="C-CAP_CF_C-like"/>
</dbReference>
<comment type="subunit">
    <text evidence="6">Supercomplex made of cofactors A to E. Cofactors A and D function by capturing and stabilizing tubulin in a quasi-native conformation. Cofactor E binds to the cofactor D-tubulin complex; interaction with cofactor C then causes the release of tubulin polypeptides that are committed to the native state.</text>
</comment>
<dbReference type="Pfam" id="PF07986">
    <property type="entry name" value="TBCC"/>
    <property type="match status" value="1"/>
</dbReference>
<dbReference type="InterPro" id="IPR016098">
    <property type="entry name" value="CAP/MinC_C"/>
</dbReference>
<keyword evidence="5" id="KW-0143">Chaperone</keyword>
<dbReference type="Pfam" id="PF16752">
    <property type="entry name" value="TBCC_N"/>
    <property type="match status" value="1"/>
</dbReference>
<dbReference type="GO" id="GO:0007021">
    <property type="term" value="P:tubulin complex assembly"/>
    <property type="evidence" value="ECO:0007669"/>
    <property type="project" value="TreeGrafter"/>
</dbReference>
<dbReference type="PROSITE" id="PS51329">
    <property type="entry name" value="C_CAP_COFACTOR_C"/>
    <property type="match status" value="1"/>
</dbReference>
<dbReference type="InterPro" id="IPR006599">
    <property type="entry name" value="CARP_motif"/>
</dbReference>
<dbReference type="GO" id="GO:0007023">
    <property type="term" value="P:post-chaperonin tubulin folding pathway"/>
    <property type="evidence" value="ECO:0007669"/>
    <property type="project" value="InterPro"/>
</dbReference>
<name>A0A6A5TWG9_9PLEO</name>
<gene>
    <name evidence="8" type="ORF">CC80DRAFT_445265</name>
</gene>
<organism evidence="8 9">
    <name type="scientific">Byssothecium circinans</name>
    <dbReference type="NCBI Taxonomy" id="147558"/>
    <lineage>
        <taxon>Eukaryota</taxon>
        <taxon>Fungi</taxon>
        <taxon>Dikarya</taxon>
        <taxon>Ascomycota</taxon>
        <taxon>Pezizomycotina</taxon>
        <taxon>Dothideomycetes</taxon>
        <taxon>Pleosporomycetidae</taxon>
        <taxon>Pleosporales</taxon>
        <taxon>Massarineae</taxon>
        <taxon>Massarinaceae</taxon>
        <taxon>Byssothecium</taxon>
    </lineage>
</organism>
<sequence>MQSSAAAAPNPLSEINLKERFFRYFQHEVTALQEQMARLQNTSPAGGELNDAIDHCHAGIDRLSHEVKDASSYIPAYDQRTYAEAIKALTEKLQGIRTASLGGRKKFTFKTARKNESAISLADAVELARGDLKVPSGFSSMEGSSFVTTPLDKISPSEEKLEEEFLGVKSREANGQTTTEKGVSISNHADSHVILPPSATDSTRTGTVTGVRHSVVDLSPPTTNGGHPFANLILRNVKDSLIVCGQVSGPIHVTGIENSVLVVSSRQFRMHGSKNVDVYLHCSSRPIIEDCENIRFAPIPAAFTTEETLASQNQWDQIDDFKWLKAEPSPHFSLLLEAERVKDDMWKETVPGGHGATVDDLLRGVGVVKVAATAS</sequence>
<evidence type="ECO:0000313" key="8">
    <source>
        <dbReference type="EMBL" id="KAF1956674.1"/>
    </source>
</evidence>
<dbReference type="Gene3D" id="2.160.20.70">
    <property type="match status" value="1"/>
</dbReference>
<dbReference type="InterPro" id="IPR031925">
    <property type="entry name" value="TBCC_N"/>
</dbReference>
<comment type="similarity">
    <text evidence="2">Belongs to the TBCC family.</text>
</comment>
<dbReference type="InterPro" id="IPR027684">
    <property type="entry name" value="TBCC"/>
</dbReference>
<dbReference type="Gene3D" id="1.20.58.1250">
    <property type="entry name" value="Tubulin Binding Cofactor C, N-terminal domain"/>
    <property type="match status" value="1"/>
</dbReference>
<keyword evidence="9" id="KW-1185">Reference proteome</keyword>
<evidence type="ECO:0000256" key="1">
    <source>
        <dbReference type="ARBA" id="ARBA00004496"/>
    </source>
</evidence>
<evidence type="ECO:0000256" key="2">
    <source>
        <dbReference type="ARBA" id="ARBA00008848"/>
    </source>
</evidence>
<dbReference type="SMART" id="SM00673">
    <property type="entry name" value="CARP"/>
    <property type="match status" value="1"/>
</dbReference>
<dbReference type="PANTHER" id="PTHR15139:SF0">
    <property type="entry name" value="TUBULIN-SPECIFIC CHAPERONE C"/>
    <property type="match status" value="1"/>
</dbReference>
<evidence type="ECO:0000313" key="9">
    <source>
        <dbReference type="Proteomes" id="UP000800035"/>
    </source>
</evidence>
<dbReference type="EMBL" id="ML976991">
    <property type="protein sequence ID" value="KAF1956674.1"/>
    <property type="molecule type" value="Genomic_DNA"/>
</dbReference>
<dbReference type="InterPro" id="IPR012945">
    <property type="entry name" value="Tubulin-bd_cofactor_C_dom"/>
</dbReference>
<evidence type="ECO:0000256" key="4">
    <source>
        <dbReference type="ARBA" id="ARBA00022990"/>
    </source>
</evidence>
<dbReference type="OrthoDB" id="194775at2759"/>
<dbReference type="InterPro" id="IPR038397">
    <property type="entry name" value="TBCC_N_sf"/>
</dbReference>
<comment type="subcellular location">
    <subcellularLocation>
        <location evidence="1">Cytoplasm</location>
    </subcellularLocation>
</comment>
<feature type="domain" description="C-CAP/cofactor C-like" evidence="7">
    <location>
        <begin position="167"/>
        <end position="323"/>
    </location>
</feature>
<evidence type="ECO:0000259" key="7">
    <source>
        <dbReference type="PROSITE" id="PS51329"/>
    </source>
</evidence>
<evidence type="ECO:0000256" key="3">
    <source>
        <dbReference type="ARBA" id="ARBA00022490"/>
    </source>
</evidence>
<dbReference type="GO" id="GO:0015631">
    <property type="term" value="F:tubulin binding"/>
    <property type="evidence" value="ECO:0007669"/>
    <property type="project" value="InterPro"/>
</dbReference>
<dbReference type="PANTHER" id="PTHR15139">
    <property type="entry name" value="TUBULIN FOLDING COFACTOR C"/>
    <property type="match status" value="1"/>
</dbReference>
<accession>A0A6A5TWG9</accession>
<keyword evidence="3" id="KW-0963">Cytoplasm</keyword>
<protein>
    <submittedName>
        <fullName evidence="8">Tubulin-specific chaperone c</fullName>
    </submittedName>
</protein>
<keyword evidence="4" id="KW-0007">Acetylation</keyword>
<dbReference type="GO" id="GO:0005737">
    <property type="term" value="C:cytoplasm"/>
    <property type="evidence" value="ECO:0007669"/>
    <property type="project" value="UniProtKB-SubCell"/>
</dbReference>
<dbReference type="Proteomes" id="UP000800035">
    <property type="component" value="Unassembled WGS sequence"/>
</dbReference>